<accession>A0A0F5J686</accession>
<dbReference type="InterPro" id="IPR018004">
    <property type="entry name" value="KilA/APSES_HTH"/>
</dbReference>
<gene>
    <name evidence="2" type="ORF">HMPREF1535_03484</name>
</gene>
<dbReference type="RefSeq" id="WP_046147592.1">
    <property type="nucleotide sequence ID" value="NZ_KQ033913.1"/>
</dbReference>
<dbReference type="SMART" id="SM01252">
    <property type="entry name" value="KilA-N"/>
    <property type="match status" value="1"/>
</dbReference>
<feature type="domain" description="KilA-N" evidence="1">
    <location>
        <begin position="1"/>
        <end position="135"/>
    </location>
</feature>
<evidence type="ECO:0000259" key="1">
    <source>
        <dbReference type="PROSITE" id="PS51301"/>
    </source>
</evidence>
<dbReference type="Proteomes" id="UP000033047">
    <property type="component" value="Unassembled WGS sequence"/>
</dbReference>
<dbReference type="STRING" id="927665.HMPREF1535_03484"/>
<protein>
    <recommendedName>
        <fullName evidence="1">KilA-N domain-containing protein</fullName>
    </recommendedName>
</protein>
<dbReference type="Pfam" id="PF04383">
    <property type="entry name" value="KilA-N"/>
    <property type="match status" value="1"/>
</dbReference>
<name>A0A0F5J686_9BACT</name>
<dbReference type="EMBL" id="AQHV01000015">
    <property type="protein sequence ID" value="KKB53258.1"/>
    <property type="molecule type" value="Genomic_DNA"/>
</dbReference>
<organism evidence="2 3">
    <name type="scientific">Parabacteroides goldsteinii DSM 19448 = WAL 12034</name>
    <dbReference type="NCBI Taxonomy" id="927665"/>
    <lineage>
        <taxon>Bacteria</taxon>
        <taxon>Pseudomonadati</taxon>
        <taxon>Bacteroidota</taxon>
        <taxon>Bacteroidia</taxon>
        <taxon>Bacteroidales</taxon>
        <taxon>Tannerellaceae</taxon>
        <taxon>Parabacteroides</taxon>
    </lineage>
</organism>
<dbReference type="PROSITE" id="PS51301">
    <property type="entry name" value="KILA_N"/>
    <property type="match status" value="1"/>
</dbReference>
<comment type="caution">
    <text evidence="2">The sequence shown here is derived from an EMBL/GenBank/DDBJ whole genome shotgun (WGS) entry which is preliminary data.</text>
</comment>
<dbReference type="PATRIC" id="fig|927665.4.peg.3581"/>
<dbReference type="InterPro" id="IPR017880">
    <property type="entry name" value="KilA_N"/>
</dbReference>
<proteinExistence type="predicted"/>
<dbReference type="AlphaFoldDB" id="A0A0F5J686"/>
<evidence type="ECO:0000313" key="2">
    <source>
        <dbReference type="EMBL" id="KKB53258.1"/>
    </source>
</evidence>
<dbReference type="HOGENOM" id="CLU_089658_0_0_10"/>
<reference evidence="2 3" key="1">
    <citation type="submission" date="2013-04" db="EMBL/GenBank/DDBJ databases">
        <title>The Genome Sequence of Parabacteroides goldsteinii DSM 19448.</title>
        <authorList>
            <consortium name="The Broad Institute Genomics Platform"/>
            <person name="Earl A."/>
            <person name="Ward D."/>
            <person name="Feldgarden M."/>
            <person name="Gevers D."/>
            <person name="Martens E."/>
            <person name="Sakamoto M."/>
            <person name="Benno Y."/>
            <person name="Song Y."/>
            <person name="Liu C."/>
            <person name="Lee J."/>
            <person name="Bolanos M."/>
            <person name="Vaisanen M.L."/>
            <person name="Finegold S.M."/>
            <person name="Walker B."/>
            <person name="Young S."/>
            <person name="Zeng Q."/>
            <person name="Gargeya S."/>
            <person name="Fitzgerald M."/>
            <person name="Haas B."/>
            <person name="Abouelleil A."/>
            <person name="Allen A.W."/>
            <person name="Alvarado L."/>
            <person name="Arachchi H.M."/>
            <person name="Berlin A.M."/>
            <person name="Chapman S.B."/>
            <person name="Gainer-Dewar J."/>
            <person name="Goldberg J."/>
            <person name="Griggs A."/>
            <person name="Gujja S."/>
            <person name="Hansen M."/>
            <person name="Howarth C."/>
            <person name="Imamovic A."/>
            <person name="Ireland A."/>
            <person name="Larimer J."/>
            <person name="McCowan C."/>
            <person name="Murphy C."/>
            <person name="Pearson M."/>
            <person name="Poon T.W."/>
            <person name="Priest M."/>
            <person name="Roberts A."/>
            <person name="Saif S."/>
            <person name="Shea T."/>
            <person name="Sisk P."/>
            <person name="Sykes S."/>
            <person name="Wortman J."/>
            <person name="Nusbaum C."/>
            <person name="Birren B."/>
        </authorList>
    </citation>
    <scope>NUCLEOTIDE SEQUENCE [LARGE SCALE GENOMIC DNA]</scope>
    <source>
        <strain evidence="2 3">DSM 19448</strain>
    </source>
</reference>
<evidence type="ECO:0000313" key="3">
    <source>
        <dbReference type="Proteomes" id="UP000033047"/>
    </source>
</evidence>
<sequence>MAKITVKDTEVAVIKVNDEDYICITDIARFKTIETYIVICNWMRNRNTIEYLGIWESLNNPGFKPIEFDRFKKEAGLNAFTLSPKKWIESTNAIGLITKSGRYGGTYAHKDIAFKFANWISIEFELYIIKEFQRLKTQEQAQLGWSAKRELSKINYHIHTDAIKQNLIPPELTLAQASVIYASEADVLNVAMFGLTAKEWREQHPDLKGNIRDYASINELICLSNMENLNAVFIDEGLSQQERLLKLNQIAISQMKILEVTSNKQLLK</sequence>